<feature type="chain" id="PRO_5007448319" evidence="1">
    <location>
        <begin position="23"/>
        <end position="174"/>
    </location>
</feature>
<dbReference type="PANTHER" id="PTHR41247:SF1">
    <property type="entry name" value="HTH-TYPE TRANSCRIPTIONAL REPRESSOR YCNK"/>
    <property type="match status" value="1"/>
</dbReference>
<dbReference type="Gene3D" id="3.30.70.2060">
    <property type="match status" value="1"/>
</dbReference>
<dbReference type="PATRIC" id="fig|465721.4.peg.2538"/>
<proteinExistence type="predicted"/>
<dbReference type="Pfam" id="PF05573">
    <property type="entry name" value="NosL"/>
    <property type="match status" value="1"/>
</dbReference>
<dbReference type="EMBL" id="CP011971">
    <property type="protein sequence ID" value="AMN47783.1"/>
    <property type="molecule type" value="Genomic_DNA"/>
</dbReference>
<dbReference type="STRING" id="465721.ACG33_11880"/>
<dbReference type="PROSITE" id="PS51257">
    <property type="entry name" value="PROKAR_LIPOPROTEIN"/>
    <property type="match status" value="1"/>
</dbReference>
<dbReference type="RefSeq" id="WP_066921458.1">
    <property type="nucleotide sequence ID" value="NZ_CP011971.1"/>
</dbReference>
<accession>A0A127FBI8</accession>
<dbReference type="AlphaFoldDB" id="A0A127FBI8"/>
<dbReference type="Gene3D" id="3.30.70.2050">
    <property type="match status" value="1"/>
</dbReference>
<reference evidence="2 3" key="1">
    <citation type="submission" date="2015-06" db="EMBL/GenBank/DDBJ databases">
        <title>A Comprehensive Approach to Explore the Metabolic and Phylogenetic Diversity of Bacterial Steroid Degradation in the Environment: Testosterone as an Example.</title>
        <authorList>
            <person name="Yang F.-C."/>
            <person name="Chen Y.-L."/>
            <person name="Yu C.-P."/>
            <person name="Tang S.-L."/>
            <person name="Wang P.-H."/>
            <person name="Ismail W."/>
            <person name="Wang C.-H."/>
            <person name="Yang C.-Y."/>
            <person name="Chiang Y.-R."/>
        </authorList>
    </citation>
    <scope>NUCLEOTIDE SEQUENCE [LARGE SCALE GENOMIC DNA]</scope>
    <source>
        <strain evidence="2 3">DSM 18526</strain>
    </source>
</reference>
<dbReference type="InterPro" id="IPR008719">
    <property type="entry name" value="N2O_reductase_NosL"/>
</dbReference>
<protein>
    <submittedName>
        <fullName evidence="2">NosL</fullName>
    </submittedName>
</protein>
<keyword evidence="1" id="KW-0732">Signal</keyword>
<evidence type="ECO:0000256" key="1">
    <source>
        <dbReference type="SAM" id="SignalP"/>
    </source>
</evidence>
<dbReference type="PANTHER" id="PTHR41247">
    <property type="entry name" value="HTH-TYPE TRANSCRIPTIONAL REPRESSOR YCNK"/>
    <property type="match status" value="1"/>
</dbReference>
<sequence>MTLHHARHALLVLILAVSSLLAACGNGSQADRGPVTITADSYCSLDGMALADYPGPKAQIHYAQGEPDLFCDTVEMFSIYLQPERQRPIVAMYVHDMARNDWDHPTGDWIDARTAYYVAGSRRRGSMGPTFASFARQSDAAAFAAREGGKVLAFDEITPEQVILDGGVLKDRAM</sequence>
<name>A0A127FBI8_STEDE</name>
<keyword evidence="3" id="KW-1185">Reference proteome</keyword>
<organism evidence="2 3">
    <name type="scientific">Steroidobacter denitrificans</name>
    <dbReference type="NCBI Taxonomy" id="465721"/>
    <lineage>
        <taxon>Bacteria</taxon>
        <taxon>Pseudomonadati</taxon>
        <taxon>Pseudomonadota</taxon>
        <taxon>Gammaproteobacteria</taxon>
        <taxon>Steroidobacterales</taxon>
        <taxon>Steroidobacteraceae</taxon>
        <taxon>Steroidobacter</taxon>
    </lineage>
</organism>
<evidence type="ECO:0000313" key="3">
    <source>
        <dbReference type="Proteomes" id="UP000070250"/>
    </source>
</evidence>
<dbReference type="Proteomes" id="UP000070250">
    <property type="component" value="Chromosome"/>
</dbReference>
<dbReference type="SUPFAM" id="SSF160387">
    <property type="entry name" value="NosL/MerB-like"/>
    <property type="match status" value="1"/>
</dbReference>
<dbReference type="KEGG" id="sdf:ACG33_11880"/>
<dbReference type="OrthoDB" id="982633at2"/>
<gene>
    <name evidence="2" type="ORF">ACG33_11880</name>
</gene>
<evidence type="ECO:0000313" key="2">
    <source>
        <dbReference type="EMBL" id="AMN47783.1"/>
    </source>
</evidence>
<feature type="signal peptide" evidence="1">
    <location>
        <begin position="1"/>
        <end position="22"/>
    </location>
</feature>